<protein>
    <submittedName>
        <fullName evidence="1">Ricin-type beta-trefoil lectin domain protein</fullName>
    </submittedName>
</protein>
<proteinExistence type="predicted"/>
<gene>
    <name evidence="1" type="ORF">WKI58_36030</name>
</gene>
<reference evidence="1" key="1">
    <citation type="submission" date="2024-03" db="EMBL/GenBank/DDBJ databases">
        <title>Novel Streptomyces species of biotechnological and ecological value are a feature of Machair soil.</title>
        <authorList>
            <person name="Prole J.R."/>
            <person name="Goodfellow M."/>
            <person name="Allenby N."/>
            <person name="Ward A.C."/>
        </authorList>
    </citation>
    <scope>NUCLEOTIDE SEQUENCE</scope>
    <source>
        <strain evidence="1">MS1.AVA.4</strain>
    </source>
</reference>
<keyword evidence="2" id="KW-1185">Reference proteome</keyword>
<comment type="caution">
    <text evidence="1">The sequence shown here is derived from an EMBL/GenBank/DDBJ whole genome shotgun (WGS) entry which is preliminary data.</text>
</comment>
<name>A0ACC6QTL2_9ACTN</name>
<sequence>MARRVRCGGMIAVLASMLVLLLPGSATAADPPVRYTAWIDNAAIYEMRASYSWQCMDVRGESQNPGAVIQRFDCKGRLHQRFYFQPSGTPGLFMIGVYGRYCIGAQNAAVADGTPIVLGHCQGPGQHFRWVDRGNNHWEIVEAASGKCLMDTGRRSAIQLGACGNINEPYPSLWTPVYDRQYNYTSVWG</sequence>
<evidence type="ECO:0000313" key="1">
    <source>
        <dbReference type="EMBL" id="MEJ8661855.1"/>
    </source>
</evidence>
<evidence type="ECO:0000313" key="2">
    <source>
        <dbReference type="Proteomes" id="UP001375539"/>
    </source>
</evidence>
<dbReference type="Proteomes" id="UP001375539">
    <property type="component" value="Unassembled WGS sequence"/>
</dbReference>
<dbReference type="EMBL" id="JBBKAI010000002">
    <property type="protein sequence ID" value="MEJ8661855.1"/>
    <property type="molecule type" value="Genomic_DNA"/>
</dbReference>
<accession>A0ACC6QTL2</accession>
<organism evidence="1 2">
    <name type="scientific">Streptomyces pratisoli</name>
    <dbReference type="NCBI Taxonomy" id="3139917"/>
    <lineage>
        <taxon>Bacteria</taxon>
        <taxon>Bacillati</taxon>
        <taxon>Actinomycetota</taxon>
        <taxon>Actinomycetes</taxon>
        <taxon>Kitasatosporales</taxon>
        <taxon>Streptomycetaceae</taxon>
        <taxon>Streptomyces</taxon>
    </lineage>
</organism>